<name>A0A386PPS9_9SPIR</name>
<feature type="region of interest" description="Disordered" evidence="1">
    <location>
        <begin position="204"/>
        <end position="233"/>
    </location>
</feature>
<feature type="compositionally biased region" description="Polar residues" evidence="1">
    <location>
        <begin position="206"/>
        <end position="215"/>
    </location>
</feature>
<dbReference type="InterPro" id="IPR007499">
    <property type="entry name" value="ERF_bacteria_virus"/>
</dbReference>
<geneLocation type="plasmid" evidence="2 3">
    <name>cp33</name>
</geneLocation>
<proteinExistence type="predicted"/>
<evidence type="ECO:0000313" key="3">
    <source>
        <dbReference type="Proteomes" id="UP000275571"/>
    </source>
</evidence>
<reference evidence="2 3" key="1">
    <citation type="journal article" date="2018" name="Infect. Genet. Evol.">
        <title>Genome-wide analysis of Borrelia turcica and 'Candidatus Borrelia tachyglossi' shows relapsing fever-like genomes with unique genomic links to Lyme disease Borrelia.</title>
        <authorList>
            <person name="Gofton A.W."/>
            <person name="Margos G."/>
            <person name="Fingerle V."/>
            <person name="Hepner S."/>
            <person name="Loh S.M."/>
            <person name="Ryan U."/>
            <person name="Irwin P."/>
            <person name="Oskam C.L."/>
        </authorList>
    </citation>
    <scope>NUCLEOTIDE SEQUENCE [LARGE SCALE GENOMIC DNA]</scope>
    <source>
        <strain evidence="2 3">IST7</strain>
        <plasmid evidence="2">cp33</plasmid>
    </source>
</reference>
<feature type="region of interest" description="Disordered" evidence="1">
    <location>
        <begin position="327"/>
        <end position="359"/>
    </location>
</feature>
<organism evidence="2 3">
    <name type="scientific">Borrelia turcica IST7</name>
    <dbReference type="NCBI Taxonomy" id="1104446"/>
    <lineage>
        <taxon>Bacteria</taxon>
        <taxon>Pseudomonadati</taxon>
        <taxon>Spirochaetota</taxon>
        <taxon>Spirochaetia</taxon>
        <taxon>Spirochaetales</taxon>
        <taxon>Borreliaceae</taxon>
        <taxon>Borrelia</taxon>
    </lineage>
</organism>
<dbReference type="Pfam" id="PF04404">
    <property type="entry name" value="ERF"/>
    <property type="match status" value="1"/>
</dbReference>
<evidence type="ECO:0000256" key="1">
    <source>
        <dbReference type="SAM" id="MobiDB-lite"/>
    </source>
</evidence>
<gene>
    <name evidence="2" type="ORF">DB313_05660</name>
</gene>
<protein>
    <submittedName>
        <fullName evidence="2">Uncharacterized protein</fullName>
    </submittedName>
</protein>
<dbReference type="Proteomes" id="UP000275571">
    <property type="component" value="Plasmid cp33"/>
</dbReference>
<dbReference type="AlphaFoldDB" id="A0A386PPS9"/>
<keyword evidence="2" id="KW-0614">Plasmid</keyword>
<sequence length="359" mass="41502">MNINRGNNMSSVVDSNMESEVSKPDALRELELFCELRKLKTYLKPIAKNGRCHIGKDKGYDYFHIDDILETIDSVINEHEINVAIWQEIKYEMLDGVKIDYIETMFVHTKNGYKHIIKTDLNMSETIEVYKLDMQYKSEYANVTKTERRQANNTIQQVMGSSFTYFCRYVLVKFFGITELLEDNDCNTGGNHTSKVVGSAIHADRQTQASSHKTYNNNDNGNGSGHNKKDLDTPEERQKLYNALDKLANREGASKLKFYVANKLISVVSGWYYAKGFKDKIEERITSFSKLEYKFKDKIEEIKRDREREKLIQEGAEKLMKGALEELDDSDLDGSDNYPYSYSSVRFGDELDNNYGVER</sequence>
<dbReference type="KEGG" id="btur:DB313_05660"/>
<evidence type="ECO:0000313" key="2">
    <source>
        <dbReference type="EMBL" id="AYE36985.1"/>
    </source>
</evidence>
<keyword evidence="3" id="KW-1185">Reference proteome</keyword>
<dbReference type="OrthoDB" id="351033at2"/>
<dbReference type="EMBL" id="CP028888">
    <property type="protein sequence ID" value="AYE36985.1"/>
    <property type="molecule type" value="Genomic_DNA"/>
</dbReference>
<accession>A0A386PPS9</accession>